<dbReference type="InterPro" id="IPR011012">
    <property type="entry name" value="Longin-like_dom_sf"/>
</dbReference>
<keyword evidence="12 19" id="KW-0175">Coiled coil</keyword>
<dbReference type="PANTHER" id="PTHR45837">
    <property type="entry name" value="VESICLE-TRAFFICKING PROTEIN SEC22B"/>
    <property type="match status" value="1"/>
</dbReference>
<evidence type="ECO:0000256" key="18">
    <source>
        <dbReference type="ARBA" id="ARBA00033315"/>
    </source>
</evidence>
<dbReference type="Pfam" id="PF13774">
    <property type="entry name" value="Longin"/>
    <property type="match status" value="1"/>
</dbReference>
<comment type="function">
    <text evidence="14">SNARE involved in targeting and fusion of ER-derived transport vesicles with the Golgi complex as well as Golgi-derived retrograde transport vesicles with the ER.</text>
</comment>
<protein>
    <recommendedName>
        <fullName evidence="17">Vesicle-trafficking protein SEC22b</fullName>
    </recommendedName>
    <alternativeName>
        <fullName evidence="18">SEC22 vesicle-trafficking protein homolog B</fullName>
    </alternativeName>
</protein>
<feature type="domain" description="V-SNARE coiled-coil homology" evidence="22">
    <location>
        <begin position="134"/>
        <end position="194"/>
    </location>
</feature>
<keyword evidence="13 20" id="KW-0472">Membrane</keyword>
<dbReference type="SUPFAM" id="SSF58038">
    <property type="entry name" value="SNARE fusion complex"/>
    <property type="match status" value="1"/>
</dbReference>
<dbReference type="Pfam" id="PF00957">
    <property type="entry name" value="Synaptobrevin"/>
    <property type="match status" value="1"/>
</dbReference>
<evidence type="ECO:0000256" key="8">
    <source>
        <dbReference type="ARBA" id="ARBA00022892"/>
    </source>
</evidence>
<dbReference type="FunFam" id="3.30.450.50:FF:000004">
    <property type="entry name" value="vesicle-trafficking protein SEC22b"/>
    <property type="match status" value="1"/>
</dbReference>
<evidence type="ECO:0000256" key="5">
    <source>
        <dbReference type="ARBA" id="ARBA00022448"/>
    </source>
</evidence>
<comment type="subcellular location">
    <subcellularLocation>
        <location evidence="1">Endoplasmic reticulum membrane</location>
        <topology evidence="1">Single-pass type IV membrane protein</topology>
    </subcellularLocation>
    <subcellularLocation>
        <location evidence="15">Endoplasmic reticulum-Golgi intermediate compartment membrane</location>
    </subcellularLocation>
    <subcellularLocation>
        <location evidence="16">Golgi apparatus</location>
        <location evidence="16">cis-Golgi network membrane</location>
    </subcellularLocation>
    <subcellularLocation>
        <location evidence="2">Golgi apparatus</location>
        <location evidence="2">trans-Golgi network membrane</location>
    </subcellularLocation>
    <subcellularLocation>
        <location evidence="3">Melanosome</location>
    </subcellularLocation>
</comment>
<dbReference type="GO" id="GO:0006890">
    <property type="term" value="P:retrograde vesicle-mediated transport, Golgi to endoplasmic reticulum"/>
    <property type="evidence" value="ECO:0007669"/>
    <property type="project" value="InterPro"/>
</dbReference>
<comment type="similarity">
    <text evidence="4">Belongs to the synaptobrevin family.</text>
</comment>
<dbReference type="CDD" id="cd14824">
    <property type="entry name" value="Longin"/>
    <property type="match status" value="1"/>
</dbReference>
<dbReference type="InterPro" id="IPR001388">
    <property type="entry name" value="Synaptobrevin-like"/>
</dbReference>
<keyword evidence="5" id="KW-0813">Transport</keyword>
<evidence type="ECO:0000256" key="17">
    <source>
        <dbReference type="ARBA" id="ARBA00024248"/>
    </source>
</evidence>
<dbReference type="InterPro" id="IPR044565">
    <property type="entry name" value="Sec22"/>
</dbReference>
<evidence type="ECO:0000256" key="6">
    <source>
        <dbReference type="ARBA" id="ARBA00022692"/>
    </source>
</evidence>
<dbReference type="InterPro" id="IPR042855">
    <property type="entry name" value="V_SNARE_CC"/>
</dbReference>
<dbReference type="SUPFAM" id="SSF64356">
    <property type="entry name" value="SNARE-like"/>
    <property type="match status" value="1"/>
</dbReference>
<gene>
    <name evidence="23" type="ORF">NP493_711g03016</name>
</gene>
<dbReference type="Proteomes" id="UP001209878">
    <property type="component" value="Unassembled WGS sequence"/>
</dbReference>
<dbReference type="CDD" id="cd15866">
    <property type="entry name" value="R-SNARE_SEC22"/>
    <property type="match status" value="1"/>
</dbReference>
<evidence type="ECO:0000259" key="22">
    <source>
        <dbReference type="PROSITE" id="PS50892"/>
    </source>
</evidence>
<dbReference type="GO" id="GO:0005794">
    <property type="term" value="C:Golgi apparatus"/>
    <property type="evidence" value="ECO:0007669"/>
    <property type="project" value="UniProtKB-SubCell"/>
</dbReference>
<keyword evidence="9" id="KW-0653">Protein transport</keyword>
<evidence type="ECO:0000259" key="21">
    <source>
        <dbReference type="PROSITE" id="PS50859"/>
    </source>
</evidence>
<dbReference type="GO" id="GO:0006888">
    <property type="term" value="P:endoplasmic reticulum to Golgi vesicle-mediated transport"/>
    <property type="evidence" value="ECO:0007669"/>
    <property type="project" value="InterPro"/>
</dbReference>
<dbReference type="GO" id="GO:0005789">
    <property type="term" value="C:endoplasmic reticulum membrane"/>
    <property type="evidence" value="ECO:0007669"/>
    <property type="project" value="UniProtKB-SubCell"/>
</dbReference>
<sequence>MLLMTMIARIADGLPLAASMQEDEQAGRGLLEYQNQAKQLFRRMNAHSPTKGSLETGPYLFHYLIERGVCFLVLAESSFSKRLAFAYLEDLQGEFNSQYGPRVDKVSRPYSFIEFDTYMQKAKKSYLDSRARRNLGTLNHELQDVHRIMVQNISDVLQRGEALSVLDDKASMLATQSQKYKKDAHYLNLSSSYAKIAAILIIIIVFLLFIRYWVF</sequence>
<dbReference type="PROSITE" id="PS50892">
    <property type="entry name" value="V_SNARE"/>
    <property type="match status" value="1"/>
</dbReference>
<keyword evidence="8" id="KW-0931">ER-Golgi transport</keyword>
<evidence type="ECO:0000256" key="16">
    <source>
        <dbReference type="ARBA" id="ARBA00024188"/>
    </source>
</evidence>
<keyword evidence="7" id="KW-0256">Endoplasmic reticulum</keyword>
<keyword evidence="10 20" id="KW-1133">Transmembrane helix</keyword>
<dbReference type="EMBL" id="JAODUO010000710">
    <property type="protein sequence ID" value="KAK2175752.1"/>
    <property type="molecule type" value="Genomic_DNA"/>
</dbReference>
<organism evidence="23 24">
    <name type="scientific">Ridgeia piscesae</name>
    <name type="common">Tubeworm</name>
    <dbReference type="NCBI Taxonomy" id="27915"/>
    <lineage>
        <taxon>Eukaryota</taxon>
        <taxon>Metazoa</taxon>
        <taxon>Spiralia</taxon>
        <taxon>Lophotrochozoa</taxon>
        <taxon>Annelida</taxon>
        <taxon>Polychaeta</taxon>
        <taxon>Sedentaria</taxon>
        <taxon>Canalipalpata</taxon>
        <taxon>Sabellida</taxon>
        <taxon>Siboglinidae</taxon>
        <taxon>Ridgeia</taxon>
    </lineage>
</organism>
<keyword evidence="24" id="KW-1185">Reference proteome</keyword>
<dbReference type="AlphaFoldDB" id="A0AAD9KQR1"/>
<proteinExistence type="inferred from homology"/>
<feature type="transmembrane region" description="Helical" evidence="20">
    <location>
        <begin position="196"/>
        <end position="214"/>
    </location>
</feature>
<accession>A0AAD9KQR1</accession>
<dbReference type="PROSITE" id="PS50859">
    <property type="entry name" value="LONGIN"/>
    <property type="match status" value="1"/>
</dbReference>
<keyword evidence="6 20" id="KW-0812">Transmembrane</keyword>
<evidence type="ECO:0000256" key="3">
    <source>
        <dbReference type="ARBA" id="ARBA00004223"/>
    </source>
</evidence>
<evidence type="ECO:0000256" key="7">
    <source>
        <dbReference type="ARBA" id="ARBA00022824"/>
    </source>
</evidence>
<evidence type="ECO:0000313" key="24">
    <source>
        <dbReference type="Proteomes" id="UP001209878"/>
    </source>
</evidence>
<evidence type="ECO:0000256" key="11">
    <source>
        <dbReference type="ARBA" id="ARBA00023034"/>
    </source>
</evidence>
<reference evidence="23" key="1">
    <citation type="journal article" date="2023" name="Mol. Biol. Evol.">
        <title>Third-Generation Sequencing Reveals the Adaptive Role of the Epigenome in Three Deep-Sea Polychaetes.</title>
        <authorList>
            <person name="Perez M."/>
            <person name="Aroh O."/>
            <person name="Sun Y."/>
            <person name="Lan Y."/>
            <person name="Juniper S.K."/>
            <person name="Young C.R."/>
            <person name="Angers B."/>
            <person name="Qian P.Y."/>
        </authorList>
    </citation>
    <scope>NUCLEOTIDE SEQUENCE</scope>
    <source>
        <strain evidence="23">R07B-5</strain>
    </source>
</reference>
<keyword evidence="11" id="KW-0333">Golgi apparatus</keyword>
<comment type="caution">
    <text evidence="23">The sequence shown here is derived from an EMBL/GenBank/DDBJ whole genome shotgun (WGS) entry which is preliminary data.</text>
</comment>
<evidence type="ECO:0000256" key="20">
    <source>
        <dbReference type="SAM" id="Phobius"/>
    </source>
</evidence>
<evidence type="ECO:0000313" key="23">
    <source>
        <dbReference type="EMBL" id="KAK2175752.1"/>
    </source>
</evidence>
<dbReference type="Gene3D" id="1.20.5.110">
    <property type="match status" value="1"/>
</dbReference>
<evidence type="ECO:0000256" key="2">
    <source>
        <dbReference type="ARBA" id="ARBA00004198"/>
    </source>
</evidence>
<evidence type="ECO:0000256" key="12">
    <source>
        <dbReference type="ARBA" id="ARBA00023054"/>
    </source>
</evidence>
<dbReference type="InterPro" id="IPR010908">
    <property type="entry name" value="Longin_dom"/>
</dbReference>
<dbReference type="GO" id="GO:0005484">
    <property type="term" value="F:SNAP receptor activity"/>
    <property type="evidence" value="ECO:0007669"/>
    <property type="project" value="InterPro"/>
</dbReference>
<name>A0AAD9KQR1_RIDPI</name>
<dbReference type="SMART" id="SM01270">
    <property type="entry name" value="Longin"/>
    <property type="match status" value="1"/>
</dbReference>
<evidence type="ECO:0000256" key="4">
    <source>
        <dbReference type="ARBA" id="ARBA00008025"/>
    </source>
</evidence>
<dbReference type="GO" id="GO:0033116">
    <property type="term" value="C:endoplasmic reticulum-Golgi intermediate compartment membrane"/>
    <property type="evidence" value="ECO:0007669"/>
    <property type="project" value="UniProtKB-SubCell"/>
</dbReference>
<evidence type="ECO:0000256" key="13">
    <source>
        <dbReference type="ARBA" id="ARBA00023136"/>
    </source>
</evidence>
<evidence type="ECO:0000256" key="9">
    <source>
        <dbReference type="ARBA" id="ARBA00022927"/>
    </source>
</evidence>
<dbReference type="PRINTS" id="PR00219">
    <property type="entry name" value="SYNAPTOBREVN"/>
</dbReference>
<evidence type="ECO:0000256" key="14">
    <source>
        <dbReference type="ARBA" id="ARBA00024173"/>
    </source>
</evidence>
<evidence type="ECO:0000256" key="1">
    <source>
        <dbReference type="ARBA" id="ARBA00004163"/>
    </source>
</evidence>
<feature type="domain" description="Longin" evidence="21">
    <location>
        <begin position="6"/>
        <end position="119"/>
    </location>
</feature>
<evidence type="ECO:0000256" key="19">
    <source>
        <dbReference type="PROSITE-ProRule" id="PRU00290"/>
    </source>
</evidence>
<dbReference type="GO" id="GO:0015031">
    <property type="term" value="P:protein transport"/>
    <property type="evidence" value="ECO:0007669"/>
    <property type="project" value="UniProtKB-KW"/>
</dbReference>
<evidence type="ECO:0000256" key="15">
    <source>
        <dbReference type="ARBA" id="ARBA00024187"/>
    </source>
</evidence>
<evidence type="ECO:0000256" key="10">
    <source>
        <dbReference type="ARBA" id="ARBA00022989"/>
    </source>
</evidence>
<dbReference type="Gene3D" id="3.30.450.50">
    <property type="entry name" value="Longin domain"/>
    <property type="match status" value="1"/>
</dbReference>